<keyword evidence="5" id="KW-0143">Chaperone</keyword>
<evidence type="ECO:0000256" key="1">
    <source>
        <dbReference type="ARBA" id="ARBA00004514"/>
    </source>
</evidence>
<name>E3CYR1_9BACT</name>
<dbReference type="PANTHER" id="PTHR34773:SF1">
    <property type="entry name" value="FLAGELLAR SECRETION CHAPERONE FLIS"/>
    <property type="match status" value="1"/>
</dbReference>
<keyword evidence="8" id="KW-1185">Reference proteome</keyword>
<keyword evidence="7" id="KW-0969">Cilium</keyword>
<dbReference type="GO" id="GO:0005829">
    <property type="term" value="C:cytosol"/>
    <property type="evidence" value="ECO:0007669"/>
    <property type="project" value="UniProtKB-SubCell"/>
</dbReference>
<keyword evidence="7" id="KW-0282">Flagellum</keyword>
<evidence type="ECO:0000313" key="8">
    <source>
        <dbReference type="Proteomes" id="UP000005096"/>
    </source>
</evidence>
<dbReference type="InterPro" id="IPR036584">
    <property type="entry name" value="FliS_sf"/>
</dbReference>
<dbReference type="PaxDb" id="584708-Apau_1264"/>
<dbReference type="InterPro" id="IPR003713">
    <property type="entry name" value="FliS"/>
</dbReference>
<dbReference type="eggNOG" id="COG1516">
    <property type="taxonomic scope" value="Bacteria"/>
</dbReference>
<evidence type="ECO:0000256" key="3">
    <source>
        <dbReference type="ARBA" id="ARBA00022490"/>
    </source>
</evidence>
<accession>E3CYR1</accession>
<dbReference type="GO" id="GO:0071973">
    <property type="term" value="P:bacterial-type flagellum-dependent cell motility"/>
    <property type="evidence" value="ECO:0007669"/>
    <property type="project" value="TreeGrafter"/>
</dbReference>
<protein>
    <submittedName>
        <fullName evidence="7">Flagellar protein FliS</fullName>
    </submittedName>
</protein>
<dbReference type="EMBL" id="CM001022">
    <property type="protein sequence ID" value="EFQ23689.1"/>
    <property type="molecule type" value="Genomic_DNA"/>
</dbReference>
<gene>
    <name evidence="7" type="ORF">Apau_1264</name>
</gene>
<dbReference type="PANTHER" id="PTHR34773">
    <property type="entry name" value="FLAGELLAR SECRETION CHAPERONE FLIS"/>
    <property type="match status" value="1"/>
</dbReference>
<dbReference type="NCBIfam" id="TIGR00208">
    <property type="entry name" value="fliS"/>
    <property type="match status" value="1"/>
</dbReference>
<evidence type="ECO:0000256" key="4">
    <source>
        <dbReference type="ARBA" id="ARBA00022795"/>
    </source>
</evidence>
<evidence type="ECO:0000313" key="7">
    <source>
        <dbReference type="EMBL" id="EFQ23689.1"/>
    </source>
</evidence>
<evidence type="ECO:0000256" key="5">
    <source>
        <dbReference type="ARBA" id="ARBA00023186"/>
    </source>
</evidence>
<keyword evidence="7" id="KW-0966">Cell projection</keyword>
<comment type="similarity">
    <text evidence="2">Belongs to the FliS family.</text>
</comment>
<reference evidence="7 8" key="1">
    <citation type="journal article" date="2010" name="Stand. Genomic Sci.">
        <title>Non-contiguous finished genome sequence of Aminomonas paucivorans type strain (GLU-3).</title>
        <authorList>
            <person name="Pitluck S."/>
            <person name="Yasawong M."/>
            <person name="Held B."/>
            <person name="Lapidus A."/>
            <person name="Nolan M."/>
            <person name="Copeland A."/>
            <person name="Lucas S."/>
            <person name="Del Rio T.G."/>
            <person name="Tice H."/>
            <person name="Cheng J.F."/>
            <person name="Chertkov O."/>
            <person name="Goodwin L."/>
            <person name="Tapia R."/>
            <person name="Han C."/>
            <person name="Liolios K."/>
            <person name="Ivanova N."/>
            <person name="Mavromatis K."/>
            <person name="Ovchinnikova G."/>
            <person name="Pati A."/>
            <person name="Chen A."/>
            <person name="Palaniappan K."/>
            <person name="Land M."/>
            <person name="Hauser L."/>
            <person name="Chang Y.J."/>
            <person name="Jeffries C.D."/>
            <person name="Pukall R."/>
            <person name="Spring S."/>
            <person name="Rohde M."/>
            <person name="Sikorski J."/>
            <person name="Goker M."/>
            <person name="Woyke T."/>
            <person name="Bristow J."/>
            <person name="Eisen J.A."/>
            <person name="Markowitz V."/>
            <person name="Hugenholtz P."/>
            <person name="Kyrpides N.C."/>
            <person name="Klenk H.P."/>
        </authorList>
    </citation>
    <scope>NUCLEOTIDE SEQUENCE [LARGE SCALE GENOMIC DNA]</scope>
    <source>
        <strain evidence="7 8">DSM 12260</strain>
    </source>
</reference>
<keyword evidence="4" id="KW-1005">Bacterial flagellum biogenesis</keyword>
<dbReference type="Pfam" id="PF02561">
    <property type="entry name" value="FliS"/>
    <property type="match status" value="1"/>
</dbReference>
<keyword evidence="3" id="KW-0963">Cytoplasm</keyword>
<dbReference type="HOGENOM" id="CLU_080373_3_0_0"/>
<dbReference type="OrthoDB" id="1524959at2"/>
<evidence type="ECO:0000256" key="6">
    <source>
        <dbReference type="SAM" id="MobiDB-lite"/>
    </source>
</evidence>
<comment type="subcellular location">
    <subcellularLocation>
        <location evidence="1">Cytoplasm</location>
        <location evidence="1">Cytosol</location>
    </subcellularLocation>
</comment>
<proteinExistence type="inferred from homology"/>
<dbReference type="RefSeq" id="WP_006300891.1">
    <property type="nucleotide sequence ID" value="NZ_CM001022.1"/>
</dbReference>
<dbReference type="Proteomes" id="UP000005096">
    <property type="component" value="Chromosome"/>
</dbReference>
<dbReference type="SUPFAM" id="SSF101116">
    <property type="entry name" value="Flagellar export chaperone FliS"/>
    <property type="match status" value="1"/>
</dbReference>
<dbReference type="STRING" id="584708.Apau_1264"/>
<evidence type="ECO:0000256" key="2">
    <source>
        <dbReference type="ARBA" id="ARBA00008787"/>
    </source>
</evidence>
<feature type="region of interest" description="Disordered" evidence="6">
    <location>
        <begin position="131"/>
        <end position="161"/>
    </location>
</feature>
<dbReference type="CDD" id="cd16098">
    <property type="entry name" value="FliS"/>
    <property type="match status" value="1"/>
</dbReference>
<sequence>MDENAVLKARDVYRTNQIQTASREQLLLLTYDIGIRSCAMALDALENKDTEGTNQHLQKAQAVIRELMITLNVEQGGEVAQSLMSLYDYLYYQLVEANVHKNPEPVIQVKQMLEELRQTWVEAIDKLRQEAQPEAVTPSPAPVPVQTSAGGSLSGGFNLAG</sequence>
<organism evidence="7 8">
    <name type="scientific">Aminomonas paucivorans DSM 12260</name>
    <dbReference type="NCBI Taxonomy" id="584708"/>
    <lineage>
        <taxon>Bacteria</taxon>
        <taxon>Thermotogati</taxon>
        <taxon>Synergistota</taxon>
        <taxon>Synergistia</taxon>
        <taxon>Synergistales</taxon>
        <taxon>Synergistaceae</taxon>
        <taxon>Aminomonas</taxon>
    </lineage>
</organism>
<dbReference type="AlphaFoldDB" id="E3CYR1"/>
<dbReference type="GO" id="GO:0044780">
    <property type="term" value="P:bacterial-type flagellum assembly"/>
    <property type="evidence" value="ECO:0007669"/>
    <property type="project" value="InterPro"/>
</dbReference>
<dbReference type="Gene3D" id="1.20.120.340">
    <property type="entry name" value="Flagellar protein FliS"/>
    <property type="match status" value="1"/>
</dbReference>